<dbReference type="GO" id="GO:0006516">
    <property type="term" value="P:glycoprotein catabolic process"/>
    <property type="evidence" value="ECO:0007669"/>
    <property type="project" value="TreeGrafter"/>
</dbReference>
<dbReference type="GO" id="GO:0005737">
    <property type="term" value="C:cytoplasm"/>
    <property type="evidence" value="ECO:0007669"/>
    <property type="project" value="TreeGrafter"/>
</dbReference>
<protein>
    <submittedName>
        <fullName evidence="4">F-box protein 27</fullName>
    </submittedName>
</protein>
<feature type="domain" description="FBA" evidence="3">
    <location>
        <begin position="85"/>
        <end position="262"/>
    </location>
</feature>
<dbReference type="PROSITE" id="PS51114">
    <property type="entry name" value="FBA"/>
    <property type="match status" value="1"/>
</dbReference>
<dbReference type="Proteomes" id="UP000694393">
    <property type="component" value="Unplaced"/>
</dbReference>
<evidence type="ECO:0000259" key="3">
    <source>
        <dbReference type="PROSITE" id="PS51114"/>
    </source>
</evidence>
<accession>A0A8C8RP30</accession>
<evidence type="ECO:0000313" key="4">
    <source>
        <dbReference type="Ensembl" id="ENSPCEP00000007678.1"/>
    </source>
</evidence>
<dbReference type="FunFam" id="1.20.1280.50:FF:000002">
    <property type="entry name" value="F-box only protein 44"/>
    <property type="match status" value="1"/>
</dbReference>
<dbReference type="InterPro" id="IPR007397">
    <property type="entry name" value="F-box-assoc_dom"/>
</dbReference>
<sequence length="265" mass="30492">MGQAESQSRLSRAPCCLDLLPDELLVQILSWVPGRALLTRCRQVCRRWRDLLDAPTVWRLRCERRGQRAALAAARLCPPPLWSRLDLLEPFGRNLIRNPCGEGGFTHWKVRNGGDGWQVGENCHPVEGASAQTCFISSYTWCLKWQVIDLLKEGLWEELLDTYQPEIYISDWWGARQDCGCKYSIHIKLLAADQKTLIAEFQASPEPIQQWNDALYHQVSHTFRKYGSGVRYVSFFHRGKDTQYWAGHYGARITNSTVMVKFSCN</sequence>
<feature type="domain" description="F-box" evidence="2">
    <location>
        <begin position="14"/>
        <end position="61"/>
    </location>
</feature>
<dbReference type="SUPFAM" id="SSF81383">
    <property type="entry name" value="F-box domain"/>
    <property type="match status" value="1"/>
</dbReference>
<dbReference type="PANTHER" id="PTHR12125:SF9">
    <property type="entry name" value="F-BOX ONLY PROTEIN 27"/>
    <property type="match status" value="1"/>
</dbReference>
<keyword evidence="1" id="KW-0833">Ubl conjugation pathway</keyword>
<reference evidence="4" key="2">
    <citation type="submission" date="2025-09" db="UniProtKB">
        <authorList>
            <consortium name="Ensembl"/>
        </authorList>
    </citation>
    <scope>IDENTIFICATION</scope>
</reference>
<keyword evidence="5" id="KW-1185">Reference proteome</keyword>
<dbReference type="SMART" id="SM00256">
    <property type="entry name" value="FBOX"/>
    <property type="match status" value="1"/>
</dbReference>
<dbReference type="AlphaFoldDB" id="A0A8C8RP30"/>
<dbReference type="InterPro" id="IPR001810">
    <property type="entry name" value="F-box_dom"/>
</dbReference>
<dbReference type="GO" id="GO:0036503">
    <property type="term" value="P:ERAD pathway"/>
    <property type="evidence" value="ECO:0007669"/>
    <property type="project" value="TreeGrafter"/>
</dbReference>
<evidence type="ECO:0000256" key="1">
    <source>
        <dbReference type="ARBA" id="ARBA00022786"/>
    </source>
</evidence>
<organism evidence="4 5">
    <name type="scientific">Pelusios castaneus</name>
    <name type="common">West African mud turtle</name>
    <dbReference type="NCBI Taxonomy" id="367368"/>
    <lineage>
        <taxon>Eukaryota</taxon>
        <taxon>Metazoa</taxon>
        <taxon>Chordata</taxon>
        <taxon>Craniata</taxon>
        <taxon>Vertebrata</taxon>
        <taxon>Euteleostomi</taxon>
        <taxon>Archelosauria</taxon>
        <taxon>Testudinata</taxon>
        <taxon>Testudines</taxon>
        <taxon>Pleurodira</taxon>
        <taxon>Pelomedusidae</taxon>
        <taxon>Pelusios</taxon>
    </lineage>
</organism>
<dbReference type="FunFam" id="2.60.120.260:FF:000012">
    <property type="entry name" value="F-box only protein 2"/>
    <property type="match status" value="1"/>
</dbReference>
<dbReference type="SUPFAM" id="SSF49785">
    <property type="entry name" value="Galactose-binding domain-like"/>
    <property type="match status" value="1"/>
</dbReference>
<evidence type="ECO:0000313" key="5">
    <source>
        <dbReference type="Proteomes" id="UP000694393"/>
    </source>
</evidence>
<dbReference type="InterPro" id="IPR039752">
    <property type="entry name" value="F-box_only"/>
</dbReference>
<dbReference type="GO" id="GO:0019005">
    <property type="term" value="C:SCF ubiquitin ligase complex"/>
    <property type="evidence" value="ECO:0007669"/>
    <property type="project" value="TreeGrafter"/>
</dbReference>
<reference evidence="4" key="1">
    <citation type="submission" date="2025-08" db="UniProtKB">
        <authorList>
            <consortium name="Ensembl"/>
        </authorList>
    </citation>
    <scope>IDENTIFICATION</scope>
</reference>
<dbReference type="Gene3D" id="1.20.1280.50">
    <property type="match status" value="1"/>
</dbReference>
<dbReference type="PANTHER" id="PTHR12125">
    <property type="entry name" value="F-BOX ONLY PROTEIN 6-LIKE PROTEIN"/>
    <property type="match status" value="1"/>
</dbReference>
<dbReference type="Pfam" id="PF04300">
    <property type="entry name" value="FBA"/>
    <property type="match status" value="1"/>
</dbReference>
<dbReference type="PROSITE" id="PS50181">
    <property type="entry name" value="FBOX"/>
    <property type="match status" value="1"/>
</dbReference>
<dbReference type="GO" id="GO:0061630">
    <property type="term" value="F:ubiquitin protein ligase activity"/>
    <property type="evidence" value="ECO:0007669"/>
    <property type="project" value="TreeGrafter"/>
</dbReference>
<dbReference type="Ensembl" id="ENSPCET00000007948.1">
    <property type="protein sequence ID" value="ENSPCEP00000007678.1"/>
    <property type="gene ID" value="ENSPCEG00000006160.1"/>
</dbReference>
<dbReference type="InterPro" id="IPR036047">
    <property type="entry name" value="F-box-like_dom_sf"/>
</dbReference>
<dbReference type="GO" id="GO:0031146">
    <property type="term" value="P:SCF-dependent proteasomal ubiquitin-dependent protein catabolic process"/>
    <property type="evidence" value="ECO:0007669"/>
    <property type="project" value="TreeGrafter"/>
</dbReference>
<evidence type="ECO:0000259" key="2">
    <source>
        <dbReference type="PROSITE" id="PS50181"/>
    </source>
</evidence>
<dbReference type="Gene3D" id="2.60.120.260">
    <property type="entry name" value="Galactose-binding domain-like"/>
    <property type="match status" value="1"/>
</dbReference>
<dbReference type="Pfam" id="PF12937">
    <property type="entry name" value="F-box-like"/>
    <property type="match status" value="1"/>
</dbReference>
<name>A0A8C8RP30_9SAUR</name>
<proteinExistence type="predicted"/>
<dbReference type="InterPro" id="IPR008979">
    <property type="entry name" value="Galactose-bd-like_sf"/>
</dbReference>
<dbReference type="SMART" id="SM01198">
    <property type="entry name" value="FBA"/>
    <property type="match status" value="1"/>
</dbReference>